<evidence type="ECO:0000313" key="19">
    <source>
        <dbReference type="RefSeq" id="XP_032817315.1"/>
    </source>
</evidence>
<dbReference type="Pfam" id="PF00096">
    <property type="entry name" value="zf-C2H2"/>
    <property type="match status" value="1"/>
</dbReference>
<dbReference type="SMART" id="SM00225">
    <property type="entry name" value="BTB"/>
    <property type="match status" value="1"/>
</dbReference>
<proteinExistence type="predicted"/>
<dbReference type="PROSITE" id="PS50157">
    <property type="entry name" value="ZINC_FINGER_C2H2_2"/>
    <property type="match status" value="2"/>
</dbReference>
<dbReference type="RefSeq" id="XP_032817312.1">
    <property type="nucleotide sequence ID" value="XM_032961421.1"/>
</dbReference>
<keyword evidence="14" id="KW-1185">Reference proteome</keyword>
<feature type="domain" description="C2H2-type" evidence="13">
    <location>
        <begin position="474"/>
        <end position="497"/>
    </location>
</feature>
<dbReference type="RefSeq" id="XP_032817315.1">
    <property type="nucleotide sequence ID" value="XM_032961424.1"/>
</dbReference>
<evidence type="ECO:0000313" key="14">
    <source>
        <dbReference type="Proteomes" id="UP001318040"/>
    </source>
</evidence>
<dbReference type="Proteomes" id="UP001318040">
    <property type="component" value="Chromosome 27"/>
</dbReference>
<keyword evidence="9" id="KW-0539">Nucleus</keyword>
<gene>
    <name evidence="15 16 17 18 19" type="primary">LOC116946488</name>
</gene>
<keyword evidence="7" id="KW-0238">DNA-binding</keyword>
<feature type="region of interest" description="Disordered" evidence="11">
    <location>
        <begin position="178"/>
        <end position="209"/>
    </location>
</feature>
<evidence type="ECO:0000256" key="10">
    <source>
        <dbReference type="PROSITE-ProRule" id="PRU00042"/>
    </source>
</evidence>
<evidence type="ECO:0000313" key="18">
    <source>
        <dbReference type="RefSeq" id="XP_032817314.1"/>
    </source>
</evidence>
<evidence type="ECO:0000313" key="15">
    <source>
        <dbReference type="RefSeq" id="XP_032817311.1"/>
    </source>
</evidence>
<feature type="region of interest" description="Disordered" evidence="11">
    <location>
        <begin position="234"/>
        <end position="296"/>
    </location>
</feature>
<dbReference type="SMART" id="SM00355">
    <property type="entry name" value="ZnF_C2H2"/>
    <property type="match status" value="3"/>
</dbReference>
<dbReference type="RefSeq" id="XP_032817311.1">
    <property type="nucleotide sequence ID" value="XM_032961420.1"/>
</dbReference>
<evidence type="ECO:0000256" key="5">
    <source>
        <dbReference type="ARBA" id="ARBA00022833"/>
    </source>
</evidence>
<keyword evidence="5" id="KW-0862">Zinc</keyword>
<keyword evidence="3" id="KW-0677">Repeat</keyword>
<dbReference type="GO" id="GO:0000981">
    <property type="term" value="F:DNA-binding transcription factor activity, RNA polymerase II-specific"/>
    <property type="evidence" value="ECO:0007669"/>
    <property type="project" value="TreeGrafter"/>
</dbReference>
<dbReference type="GO" id="GO:0008270">
    <property type="term" value="F:zinc ion binding"/>
    <property type="evidence" value="ECO:0007669"/>
    <property type="project" value="UniProtKB-KW"/>
</dbReference>
<dbReference type="Gene3D" id="3.30.160.60">
    <property type="entry name" value="Classic Zinc Finger"/>
    <property type="match status" value="2"/>
</dbReference>
<dbReference type="Pfam" id="PF00651">
    <property type="entry name" value="BTB"/>
    <property type="match status" value="1"/>
</dbReference>
<evidence type="ECO:0000256" key="8">
    <source>
        <dbReference type="ARBA" id="ARBA00023163"/>
    </source>
</evidence>
<evidence type="ECO:0000256" key="9">
    <source>
        <dbReference type="ARBA" id="ARBA00023242"/>
    </source>
</evidence>
<dbReference type="KEGG" id="pmrn:116946488"/>
<feature type="compositionally biased region" description="Polar residues" evidence="11">
    <location>
        <begin position="179"/>
        <end position="190"/>
    </location>
</feature>
<evidence type="ECO:0000259" key="12">
    <source>
        <dbReference type="PROSITE" id="PS50097"/>
    </source>
</evidence>
<feature type="domain" description="BTB" evidence="12">
    <location>
        <begin position="24"/>
        <end position="99"/>
    </location>
</feature>
<dbReference type="RefSeq" id="XP_032817314.1">
    <property type="nucleotide sequence ID" value="XM_032961423.1"/>
</dbReference>
<dbReference type="InterPro" id="IPR036236">
    <property type="entry name" value="Znf_C2H2_sf"/>
</dbReference>
<accession>A0AAJ7X272</accession>
<evidence type="ECO:0000259" key="13">
    <source>
        <dbReference type="PROSITE" id="PS50157"/>
    </source>
</evidence>
<keyword evidence="2" id="KW-0479">Metal-binding</keyword>
<name>A0AAJ7X272_PETMA</name>
<dbReference type="PROSITE" id="PS50097">
    <property type="entry name" value="BTB"/>
    <property type="match status" value="1"/>
</dbReference>
<dbReference type="PROSITE" id="PS00028">
    <property type="entry name" value="ZINC_FINGER_C2H2_1"/>
    <property type="match status" value="3"/>
</dbReference>
<sequence length="533" mass="58676">MELPLHCSRLLRDLNAQRESGLFCDCQVLVKGQRFSAHRNVLSACSVHFRTLFLSRFPGPLAKPWDDTGVVTATLDNLAPSTFAVILDFMYTARLALTGLNSEDVMSAAGFLQMSELVFACKGFIGGGLFVGSPSVAATDASDNVANAPQPSSRKKIAWKGDGQLGFLKHISLKRAFPSETSARRGNQGTAFGGKRDCETPNSNGSVPLHMATHASHLNMIVVDVKKEQVSLEEPQLPVETTNGEAWSSTPRSQPESRGRTQRILGTRRRDPRPQASAQPDRTGRRMSHRDEGNACIPDDAGFIIMTVPPDGIKQEPEDCSPSNVATFEGDKWESMDSSMKQLSPGPCHNHSLPGLRGRKFRAGNSAREAHVSLGPQDLAGNLQSEENALFTKCSGKDLWDAGEQGERSTAGGYPGCRPRDGSAWEQQADLAAAGEKWDGGMALFPCKHCPVRFTAKENLVRHQRTVHAGQKLKFCEACQRNFRDSTDLQRHRLSKHWWQGRDGTCPFCPERFRVSRELLKHIQHRHRGLAAF</sequence>
<dbReference type="InterPro" id="IPR011333">
    <property type="entry name" value="SKP1/BTB/POZ_sf"/>
</dbReference>
<dbReference type="SUPFAM" id="SSF57667">
    <property type="entry name" value="beta-beta-alpha zinc fingers"/>
    <property type="match status" value="1"/>
</dbReference>
<protein>
    <submittedName>
        <fullName evidence="15 16">Zinc finger and BTB domain-containing protein 46-like</fullName>
    </submittedName>
</protein>
<feature type="compositionally biased region" description="Polar residues" evidence="11">
    <location>
        <begin position="239"/>
        <end position="256"/>
    </location>
</feature>
<evidence type="ECO:0000256" key="6">
    <source>
        <dbReference type="ARBA" id="ARBA00023015"/>
    </source>
</evidence>
<organism evidence="14 17">
    <name type="scientific">Petromyzon marinus</name>
    <name type="common">Sea lamprey</name>
    <dbReference type="NCBI Taxonomy" id="7757"/>
    <lineage>
        <taxon>Eukaryota</taxon>
        <taxon>Metazoa</taxon>
        <taxon>Chordata</taxon>
        <taxon>Craniata</taxon>
        <taxon>Vertebrata</taxon>
        <taxon>Cyclostomata</taxon>
        <taxon>Hyperoartia</taxon>
        <taxon>Petromyzontiformes</taxon>
        <taxon>Petromyzontidae</taxon>
        <taxon>Petromyzon</taxon>
    </lineage>
</organism>
<evidence type="ECO:0000313" key="16">
    <source>
        <dbReference type="RefSeq" id="XP_032817312.1"/>
    </source>
</evidence>
<keyword evidence="4 10" id="KW-0863">Zinc-finger</keyword>
<comment type="subcellular location">
    <subcellularLocation>
        <location evidence="1">Nucleus</location>
    </subcellularLocation>
</comment>
<reference evidence="15 16" key="1">
    <citation type="submission" date="2025-04" db="UniProtKB">
        <authorList>
            <consortium name="RefSeq"/>
        </authorList>
    </citation>
    <scope>IDENTIFICATION</scope>
    <source>
        <tissue evidence="15 16">Sperm</tissue>
    </source>
</reference>
<dbReference type="SUPFAM" id="SSF54695">
    <property type="entry name" value="POZ domain"/>
    <property type="match status" value="1"/>
</dbReference>
<dbReference type="InterPro" id="IPR000210">
    <property type="entry name" value="BTB/POZ_dom"/>
</dbReference>
<feature type="domain" description="C2H2-type" evidence="13">
    <location>
        <begin position="445"/>
        <end position="473"/>
    </location>
</feature>
<dbReference type="InterPro" id="IPR013087">
    <property type="entry name" value="Znf_C2H2_type"/>
</dbReference>
<dbReference type="RefSeq" id="XP_032817313.1">
    <property type="nucleotide sequence ID" value="XM_032961422.1"/>
</dbReference>
<keyword evidence="6" id="KW-0805">Transcription regulation</keyword>
<dbReference type="AlphaFoldDB" id="A0AAJ7X272"/>
<evidence type="ECO:0000256" key="7">
    <source>
        <dbReference type="ARBA" id="ARBA00023125"/>
    </source>
</evidence>
<evidence type="ECO:0000256" key="1">
    <source>
        <dbReference type="ARBA" id="ARBA00004123"/>
    </source>
</evidence>
<evidence type="ECO:0000256" key="4">
    <source>
        <dbReference type="ARBA" id="ARBA00022771"/>
    </source>
</evidence>
<evidence type="ECO:0000256" key="3">
    <source>
        <dbReference type="ARBA" id="ARBA00022737"/>
    </source>
</evidence>
<dbReference type="PANTHER" id="PTHR46105">
    <property type="entry name" value="AGAP004733-PA"/>
    <property type="match status" value="1"/>
</dbReference>
<dbReference type="Gene3D" id="3.30.710.10">
    <property type="entry name" value="Potassium Channel Kv1.1, Chain A"/>
    <property type="match status" value="1"/>
</dbReference>
<dbReference type="InterPro" id="IPR050457">
    <property type="entry name" value="ZnFinger_BTB_dom_contain"/>
</dbReference>
<dbReference type="PANTHER" id="PTHR46105:SF5">
    <property type="entry name" value="ZINC FINGER AND BTB DOMAIN-CONTAINING PROTEIN 44 ISOFORM X1"/>
    <property type="match status" value="1"/>
</dbReference>
<evidence type="ECO:0000313" key="17">
    <source>
        <dbReference type="RefSeq" id="XP_032817313.1"/>
    </source>
</evidence>
<dbReference type="GO" id="GO:0005634">
    <property type="term" value="C:nucleus"/>
    <property type="evidence" value="ECO:0007669"/>
    <property type="project" value="UniProtKB-SubCell"/>
</dbReference>
<evidence type="ECO:0000256" key="2">
    <source>
        <dbReference type="ARBA" id="ARBA00022723"/>
    </source>
</evidence>
<dbReference type="GO" id="GO:0000978">
    <property type="term" value="F:RNA polymerase II cis-regulatory region sequence-specific DNA binding"/>
    <property type="evidence" value="ECO:0007669"/>
    <property type="project" value="TreeGrafter"/>
</dbReference>
<keyword evidence="8" id="KW-0804">Transcription</keyword>
<evidence type="ECO:0000256" key="11">
    <source>
        <dbReference type="SAM" id="MobiDB-lite"/>
    </source>
</evidence>